<comment type="caution">
    <text evidence="2">The sequence shown here is derived from an EMBL/GenBank/DDBJ whole genome shotgun (WGS) entry which is preliminary data.</text>
</comment>
<dbReference type="AlphaFoldDB" id="A0A6L5YX01"/>
<dbReference type="Proteomes" id="UP000474957">
    <property type="component" value="Unassembled WGS sequence"/>
</dbReference>
<proteinExistence type="predicted"/>
<dbReference type="RefSeq" id="WP_154444008.1">
    <property type="nucleotide sequence ID" value="NZ_WIND01000001.1"/>
</dbReference>
<evidence type="ECO:0000256" key="1">
    <source>
        <dbReference type="SAM" id="SignalP"/>
    </source>
</evidence>
<name>A0A6L5YX01_9RHOB</name>
<dbReference type="EMBL" id="WIND01000001">
    <property type="protein sequence ID" value="MSU88184.1"/>
    <property type="molecule type" value="Genomic_DNA"/>
</dbReference>
<evidence type="ECO:0000313" key="3">
    <source>
        <dbReference type="Proteomes" id="UP000474957"/>
    </source>
</evidence>
<organism evidence="2 3">
    <name type="scientific">Halovulum marinum</name>
    <dbReference type="NCBI Taxonomy" id="2662447"/>
    <lineage>
        <taxon>Bacteria</taxon>
        <taxon>Pseudomonadati</taxon>
        <taxon>Pseudomonadota</taxon>
        <taxon>Alphaproteobacteria</taxon>
        <taxon>Rhodobacterales</taxon>
        <taxon>Paracoccaceae</taxon>
        <taxon>Halovulum</taxon>
    </lineage>
</organism>
<sequence length="126" mass="13739">MRRAAPILGCALILAPAAAAQNRQPISTSMVECAAIYGEMAGVAERRRRDAADIRLIRDGAARFAEAAADQARAEGHADAQAHLSPVYAGMARKWDGRLANPLHLFENRNWINYCRALGRDRGILD</sequence>
<evidence type="ECO:0000313" key="2">
    <source>
        <dbReference type="EMBL" id="MSU88184.1"/>
    </source>
</evidence>
<feature type="signal peptide" evidence="1">
    <location>
        <begin position="1"/>
        <end position="20"/>
    </location>
</feature>
<keyword evidence="3" id="KW-1185">Reference proteome</keyword>
<accession>A0A6L5YX01</accession>
<protein>
    <recommendedName>
        <fullName evidence="4">Lysozyme inhibitor LprI N-terminal domain-containing protein</fullName>
    </recommendedName>
</protein>
<gene>
    <name evidence="2" type="ORF">GE300_00965</name>
</gene>
<feature type="chain" id="PRO_5026763326" description="Lysozyme inhibitor LprI N-terminal domain-containing protein" evidence="1">
    <location>
        <begin position="21"/>
        <end position="126"/>
    </location>
</feature>
<keyword evidence="1" id="KW-0732">Signal</keyword>
<evidence type="ECO:0008006" key="4">
    <source>
        <dbReference type="Google" id="ProtNLM"/>
    </source>
</evidence>
<reference evidence="2 3" key="1">
    <citation type="submission" date="2019-10" db="EMBL/GenBank/DDBJ databases">
        <title>Cognatihalovulum marinum gen. nov. sp. nov., a new member of the family Rhodobacteraceae isolated from deep seawater of the Northwest Indian Ocean.</title>
        <authorList>
            <person name="Ruan C."/>
            <person name="Wang J."/>
            <person name="Zheng X."/>
            <person name="Song L."/>
            <person name="Zhu Y."/>
            <person name="Huang Y."/>
            <person name="Lu Z."/>
            <person name="Du W."/>
            <person name="Huang L."/>
            <person name="Dai X."/>
        </authorList>
    </citation>
    <scope>NUCLEOTIDE SEQUENCE [LARGE SCALE GENOMIC DNA]</scope>
    <source>
        <strain evidence="2 3">2CG4</strain>
    </source>
</reference>